<dbReference type="GO" id="GO:0008270">
    <property type="term" value="F:zinc ion binding"/>
    <property type="evidence" value="ECO:0007669"/>
    <property type="project" value="InterPro"/>
</dbReference>
<evidence type="ECO:0000259" key="5">
    <source>
        <dbReference type="PROSITE" id="PS50048"/>
    </source>
</evidence>
<dbReference type="PROSITE" id="PS00463">
    <property type="entry name" value="ZN2_CY6_FUNGAL_1"/>
    <property type="match status" value="1"/>
</dbReference>
<dbReference type="CDD" id="cd00067">
    <property type="entry name" value="GAL4"/>
    <property type="match status" value="1"/>
</dbReference>
<evidence type="ECO:0000256" key="1">
    <source>
        <dbReference type="ARBA" id="ARBA00023015"/>
    </source>
</evidence>
<dbReference type="InterPro" id="IPR053157">
    <property type="entry name" value="Sterol_Uptake_Regulator"/>
</dbReference>
<dbReference type="SUPFAM" id="SSF57701">
    <property type="entry name" value="Zn2/Cys6 DNA-binding domain"/>
    <property type="match status" value="1"/>
</dbReference>
<comment type="caution">
    <text evidence="6">The sequence shown here is derived from an EMBL/GenBank/DDBJ whole genome shotgun (WGS) entry which is preliminary data.</text>
</comment>
<reference evidence="6 7" key="1">
    <citation type="journal article" date="2018" name="IMA Fungus">
        <title>IMA Genome-F 9: Draft genome sequence of Annulohypoxylon stygium, Aspergillus mulundensis, Berkeleyomyces basicola (syn. Thielaviopsis basicola), Ceratocystis smalleyi, two Cercospora beticola strains, Coleophoma cylindrospora, Fusarium fracticaudum, Phialophora cf. hyalina, and Morchella septimelata.</title>
        <authorList>
            <person name="Wingfield B.D."/>
            <person name="Bills G.F."/>
            <person name="Dong Y."/>
            <person name="Huang W."/>
            <person name="Nel W.J."/>
            <person name="Swalarsk-Parry B.S."/>
            <person name="Vaghefi N."/>
            <person name="Wilken P.M."/>
            <person name="An Z."/>
            <person name="de Beer Z.W."/>
            <person name="De Vos L."/>
            <person name="Chen L."/>
            <person name="Duong T.A."/>
            <person name="Gao Y."/>
            <person name="Hammerbacher A."/>
            <person name="Kikkert J.R."/>
            <person name="Li Y."/>
            <person name="Li H."/>
            <person name="Li K."/>
            <person name="Li Q."/>
            <person name="Liu X."/>
            <person name="Ma X."/>
            <person name="Naidoo K."/>
            <person name="Pethybridge S.J."/>
            <person name="Sun J."/>
            <person name="Steenkamp E.T."/>
            <person name="van der Nest M.A."/>
            <person name="van Wyk S."/>
            <person name="Wingfield M.J."/>
            <person name="Xiong C."/>
            <person name="Yue Q."/>
            <person name="Zhang X."/>
        </authorList>
    </citation>
    <scope>NUCLEOTIDE SEQUENCE [LARGE SCALE GENOMIC DNA]</scope>
    <source>
        <strain evidence="6 7">DSM 5745</strain>
    </source>
</reference>
<dbReference type="InterPro" id="IPR001138">
    <property type="entry name" value="Zn2Cys6_DnaBD"/>
</dbReference>
<dbReference type="AlphaFoldDB" id="A0A3D8RKR0"/>
<gene>
    <name evidence="6" type="ORF">DSM5745_07299</name>
</gene>
<keyword evidence="3" id="KW-0804">Transcription</keyword>
<dbReference type="PROSITE" id="PS50048">
    <property type="entry name" value="ZN2_CY6_FUNGAL_2"/>
    <property type="match status" value="1"/>
</dbReference>
<dbReference type="InterPro" id="IPR036864">
    <property type="entry name" value="Zn2-C6_fun-type_DNA-bd_sf"/>
</dbReference>
<dbReference type="Pfam" id="PF00172">
    <property type="entry name" value="Zn_clus"/>
    <property type="match status" value="1"/>
</dbReference>
<name>A0A3D8RKR0_9EURO</name>
<sequence length="358" mass="39776">MPLRRSHSKSHHGCAQCKLRRIKCDEARPVCSSCHRKQLPCAYESLPPPPSLVAEAPPTERCAYTLPLQELELLHGWHTTTAASLASAEPLQGILRTVIPQEGLSHPFLLHGILAISALHRAQAVPASDDRRQKYIDTAMAHHRSSLVMCGQVLDNITRANCHALFGFSCLVPVFVVGAHRKTRSPTPVQDITDVVESFKLIRGSASVVDRARPWIEEGPLHPLLRVGRYHQELTGAAKQQAAALAFRIQSIMGTMPEILLESCVRTSLGSLLHMLQIWLETGDERAVMAWPVQTDSLYFDLLLQQDRAAVIVLGLFGHVLSIIPRYWWFEGWAMYLVELCGDCLSPTDRAMLAVDVV</sequence>
<dbReference type="OrthoDB" id="5386330at2759"/>
<dbReference type="GO" id="GO:0001228">
    <property type="term" value="F:DNA-binding transcription activator activity, RNA polymerase II-specific"/>
    <property type="evidence" value="ECO:0007669"/>
    <property type="project" value="TreeGrafter"/>
</dbReference>
<keyword evidence="1" id="KW-0805">Transcription regulation</keyword>
<organism evidence="6 7">
    <name type="scientific">Aspergillus mulundensis</name>
    <dbReference type="NCBI Taxonomy" id="1810919"/>
    <lineage>
        <taxon>Eukaryota</taxon>
        <taxon>Fungi</taxon>
        <taxon>Dikarya</taxon>
        <taxon>Ascomycota</taxon>
        <taxon>Pezizomycotina</taxon>
        <taxon>Eurotiomycetes</taxon>
        <taxon>Eurotiomycetidae</taxon>
        <taxon>Eurotiales</taxon>
        <taxon>Aspergillaceae</taxon>
        <taxon>Aspergillus</taxon>
        <taxon>Aspergillus subgen. Nidulantes</taxon>
    </lineage>
</organism>
<dbReference type="SMART" id="SM00066">
    <property type="entry name" value="GAL4"/>
    <property type="match status" value="1"/>
</dbReference>
<proteinExistence type="predicted"/>
<keyword evidence="2" id="KW-0238">DNA-binding</keyword>
<dbReference type="PANTHER" id="PTHR47784">
    <property type="entry name" value="STEROL UPTAKE CONTROL PROTEIN 2"/>
    <property type="match status" value="1"/>
</dbReference>
<accession>A0A3D8RKR0</accession>
<keyword evidence="7" id="KW-1185">Reference proteome</keyword>
<dbReference type="GO" id="GO:0003677">
    <property type="term" value="F:DNA binding"/>
    <property type="evidence" value="ECO:0007669"/>
    <property type="project" value="UniProtKB-KW"/>
</dbReference>
<evidence type="ECO:0000256" key="2">
    <source>
        <dbReference type="ARBA" id="ARBA00023125"/>
    </source>
</evidence>
<evidence type="ECO:0000256" key="4">
    <source>
        <dbReference type="ARBA" id="ARBA00023242"/>
    </source>
</evidence>
<evidence type="ECO:0000313" key="6">
    <source>
        <dbReference type="EMBL" id="RDW74637.1"/>
    </source>
</evidence>
<dbReference type="RefSeq" id="XP_026602405.1">
    <property type="nucleotide sequence ID" value="XM_026749315.1"/>
</dbReference>
<dbReference type="EMBL" id="PVWQ01000008">
    <property type="protein sequence ID" value="RDW74637.1"/>
    <property type="molecule type" value="Genomic_DNA"/>
</dbReference>
<keyword evidence="4" id="KW-0539">Nucleus</keyword>
<dbReference type="GeneID" id="38117669"/>
<dbReference type="Proteomes" id="UP000256690">
    <property type="component" value="Unassembled WGS sequence"/>
</dbReference>
<evidence type="ECO:0000256" key="3">
    <source>
        <dbReference type="ARBA" id="ARBA00023163"/>
    </source>
</evidence>
<evidence type="ECO:0000313" key="7">
    <source>
        <dbReference type="Proteomes" id="UP000256690"/>
    </source>
</evidence>
<dbReference type="Gene3D" id="4.10.240.10">
    <property type="entry name" value="Zn(2)-C6 fungal-type DNA-binding domain"/>
    <property type="match status" value="1"/>
</dbReference>
<protein>
    <recommendedName>
        <fullName evidence="5">Zn(2)-C6 fungal-type domain-containing protein</fullName>
    </recommendedName>
</protein>
<dbReference type="PANTHER" id="PTHR47784:SF5">
    <property type="entry name" value="STEROL UPTAKE CONTROL PROTEIN 2"/>
    <property type="match status" value="1"/>
</dbReference>
<feature type="domain" description="Zn(2)-C6 fungal-type" evidence="5">
    <location>
        <begin position="13"/>
        <end position="43"/>
    </location>
</feature>